<dbReference type="InterPro" id="IPR036397">
    <property type="entry name" value="RNaseH_sf"/>
</dbReference>
<dbReference type="SUPFAM" id="SSF53098">
    <property type="entry name" value="Ribonuclease H-like"/>
    <property type="match status" value="1"/>
</dbReference>
<dbReference type="Pfam" id="PF17921">
    <property type="entry name" value="Integrase_H2C2"/>
    <property type="match status" value="1"/>
</dbReference>
<keyword evidence="3" id="KW-1185">Reference proteome</keyword>
<dbReference type="PANTHER" id="PTHR37984:SF5">
    <property type="entry name" value="PROTEIN NYNRIN-LIKE"/>
    <property type="match status" value="1"/>
</dbReference>
<dbReference type="OrthoDB" id="5592268at2759"/>
<evidence type="ECO:0000259" key="1">
    <source>
        <dbReference type="PROSITE" id="PS50994"/>
    </source>
</evidence>
<protein>
    <submittedName>
        <fullName evidence="2">Gag-pol fusion protein</fullName>
    </submittedName>
</protein>
<sequence>MEESEYDRIIKNIANEKKYEIIEGIVYRRKDEKRLRVIKRFEFEGLMYMMHDNELSGHFGMNTTYEKIRERYYWKNMRKDIEKYVRMCRNCQMRGRPIGRNELHPIRIGEPFEVIGIDIVGPLNETGKGNKYIVVAIDYFTKWVEARALREATANEVTEFLWEDIICRHGCPKKIISDRGTHFNNRMMEKLVERCGINHRLSTPYHPETNGLVERFNRTLCELLAKLGGQDWDRNIPSVLFAYRTKKHKSSNMQPFYVTYGREARIPLDKDENKMTMMERVKTLIEDLLKIRFKVKENLMKAQVKQKGYHDEKYKIKEEFEIGEKVLLYEAWREKQWSGKLQEKWKGPYVIHEKLLNGSYRLKELNG</sequence>
<dbReference type="GO" id="GO:0003676">
    <property type="term" value="F:nucleic acid binding"/>
    <property type="evidence" value="ECO:0007669"/>
    <property type="project" value="InterPro"/>
</dbReference>
<dbReference type="OMA" id="ANFIFET"/>
<dbReference type="PANTHER" id="PTHR37984">
    <property type="entry name" value="PROTEIN CBG26694"/>
    <property type="match status" value="1"/>
</dbReference>
<evidence type="ECO:0000313" key="3">
    <source>
        <dbReference type="Proteomes" id="UP000022910"/>
    </source>
</evidence>
<dbReference type="STRING" id="1432141.A0A015K496"/>
<dbReference type="Pfam" id="PF00665">
    <property type="entry name" value="rve"/>
    <property type="match status" value="1"/>
</dbReference>
<proteinExistence type="predicted"/>
<dbReference type="EMBL" id="JEMT01024789">
    <property type="protein sequence ID" value="EXX62264.1"/>
    <property type="molecule type" value="Genomic_DNA"/>
</dbReference>
<dbReference type="GO" id="GO:0005634">
    <property type="term" value="C:nucleus"/>
    <property type="evidence" value="ECO:0007669"/>
    <property type="project" value="UniProtKB-ARBA"/>
</dbReference>
<dbReference type="GO" id="GO:0015074">
    <property type="term" value="P:DNA integration"/>
    <property type="evidence" value="ECO:0007669"/>
    <property type="project" value="InterPro"/>
</dbReference>
<dbReference type="InterPro" id="IPR050951">
    <property type="entry name" value="Retrovirus_Pol_polyprotein"/>
</dbReference>
<gene>
    <name evidence="2" type="ORF">RirG_163460</name>
</gene>
<feature type="domain" description="Integrase catalytic" evidence="1">
    <location>
        <begin position="107"/>
        <end position="263"/>
    </location>
</feature>
<accession>A0A015K496</accession>
<dbReference type="HOGENOM" id="CLU_000384_6_0_1"/>
<dbReference type="Gene3D" id="3.30.420.10">
    <property type="entry name" value="Ribonuclease H-like superfamily/Ribonuclease H"/>
    <property type="match status" value="1"/>
</dbReference>
<organism evidence="2 3">
    <name type="scientific">Rhizophagus irregularis (strain DAOM 197198w)</name>
    <name type="common">Glomus intraradices</name>
    <dbReference type="NCBI Taxonomy" id="1432141"/>
    <lineage>
        <taxon>Eukaryota</taxon>
        <taxon>Fungi</taxon>
        <taxon>Fungi incertae sedis</taxon>
        <taxon>Mucoromycota</taxon>
        <taxon>Glomeromycotina</taxon>
        <taxon>Glomeromycetes</taxon>
        <taxon>Glomerales</taxon>
        <taxon>Glomeraceae</taxon>
        <taxon>Rhizophagus</taxon>
    </lineage>
</organism>
<dbReference type="AlphaFoldDB" id="A0A015K496"/>
<dbReference type="Proteomes" id="UP000022910">
    <property type="component" value="Unassembled WGS sequence"/>
</dbReference>
<dbReference type="Gene3D" id="1.10.340.70">
    <property type="match status" value="1"/>
</dbReference>
<dbReference type="InterPro" id="IPR001584">
    <property type="entry name" value="Integrase_cat-core"/>
</dbReference>
<dbReference type="FunFam" id="3.30.420.10:FF:000032">
    <property type="entry name" value="Retrovirus-related Pol polyprotein from transposon 297-like Protein"/>
    <property type="match status" value="1"/>
</dbReference>
<reference evidence="2 3" key="1">
    <citation type="submission" date="2014-02" db="EMBL/GenBank/DDBJ databases">
        <title>Single nucleus genome sequencing reveals high similarity among nuclei of an endomycorrhizal fungus.</title>
        <authorList>
            <person name="Lin K."/>
            <person name="Geurts R."/>
            <person name="Zhang Z."/>
            <person name="Limpens E."/>
            <person name="Saunders D.G."/>
            <person name="Mu D."/>
            <person name="Pang E."/>
            <person name="Cao H."/>
            <person name="Cha H."/>
            <person name="Lin T."/>
            <person name="Zhou Q."/>
            <person name="Shang Y."/>
            <person name="Li Y."/>
            <person name="Ivanov S."/>
            <person name="Sharma T."/>
            <person name="Velzen R.V."/>
            <person name="Ruijter N.D."/>
            <person name="Aanen D.K."/>
            <person name="Win J."/>
            <person name="Kamoun S."/>
            <person name="Bisseling T."/>
            <person name="Huang S."/>
        </authorList>
    </citation>
    <scope>NUCLEOTIDE SEQUENCE [LARGE SCALE GENOMIC DNA]</scope>
    <source>
        <strain evidence="3">DAOM197198w</strain>
    </source>
</reference>
<dbReference type="InterPro" id="IPR012337">
    <property type="entry name" value="RNaseH-like_sf"/>
</dbReference>
<dbReference type="PROSITE" id="PS50994">
    <property type="entry name" value="INTEGRASE"/>
    <property type="match status" value="1"/>
</dbReference>
<evidence type="ECO:0000313" key="2">
    <source>
        <dbReference type="EMBL" id="EXX62264.1"/>
    </source>
</evidence>
<comment type="caution">
    <text evidence="2">The sequence shown here is derived from an EMBL/GenBank/DDBJ whole genome shotgun (WGS) entry which is preliminary data.</text>
</comment>
<name>A0A015K496_RHIIW</name>
<dbReference type="InterPro" id="IPR041588">
    <property type="entry name" value="Integrase_H2C2"/>
</dbReference>
<dbReference type="FunFam" id="1.10.340.70:FF:000001">
    <property type="entry name" value="Retrovirus-related Pol polyprotein from transposon gypsy-like Protein"/>
    <property type="match status" value="1"/>
</dbReference>